<dbReference type="Gene3D" id="3.90.70.80">
    <property type="match status" value="1"/>
</dbReference>
<feature type="compositionally biased region" description="Basic and acidic residues" evidence="1">
    <location>
        <begin position="105"/>
        <end position="131"/>
    </location>
</feature>
<dbReference type="Pfam" id="PF02338">
    <property type="entry name" value="OTU"/>
    <property type="match status" value="1"/>
</dbReference>
<sequence length="284" mass="32801">MVGNLEILLERTFPKMKQWEMDRNLSTYEKEVESEESDFHQLAILADTLTSTPPTQASPERTIKVVKRHASLKRPRLLSKTNDAILRVASLSETSPTQSPIVKTKRSDDQFERERLVNGGKDSKSNRTDPRSLNEIRFDSKYYRSWKSGDSVTNGSCFFHSILLLLPEVDLSVSDLRKQTVDFMNRSRESINIDTFLQDWENRMSDNLLQSTPVEMWEIVAVSHLLQRQIIIHSSCMRPIATMFQPSLSVRKQPALRVAYVHGNQYLPMIPVRNRFRVSAFNSQ</sequence>
<evidence type="ECO:0000256" key="1">
    <source>
        <dbReference type="SAM" id="MobiDB-lite"/>
    </source>
</evidence>
<dbReference type="Proteomes" id="UP001281761">
    <property type="component" value="Unassembled WGS sequence"/>
</dbReference>
<feature type="domain" description="OTU" evidence="2">
    <location>
        <begin position="154"/>
        <end position="262"/>
    </location>
</feature>
<evidence type="ECO:0000313" key="3">
    <source>
        <dbReference type="EMBL" id="KAK2942386.1"/>
    </source>
</evidence>
<organism evidence="3 4">
    <name type="scientific">Blattamonas nauphoetae</name>
    <dbReference type="NCBI Taxonomy" id="2049346"/>
    <lineage>
        <taxon>Eukaryota</taxon>
        <taxon>Metamonada</taxon>
        <taxon>Preaxostyla</taxon>
        <taxon>Oxymonadida</taxon>
        <taxon>Blattamonas</taxon>
    </lineage>
</organism>
<evidence type="ECO:0000259" key="2">
    <source>
        <dbReference type="Pfam" id="PF02338"/>
    </source>
</evidence>
<evidence type="ECO:0000313" key="4">
    <source>
        <dbReference type="Proteomes" id="UP001281761"/>
    </source>
</evidence>
<feature type="region of interest" description="Disordered" evidence="1">
    <location>
        <begin position="96"/>
        <end position="131"/>
    </location>
</feature>
<protein>
    <recommendedName>
        <fullName evidence="2">OTU domain-containing protein</fullName>
    </recommendedName>
</protein>
<reference evidence="3 4" key="1">
    <citation type="journal article" date="2022" name="bioRxiv">
        <title>Genomics of Preaxostyla Flagellates Illuminates Evolutionary Transitions and the Path Towards Mitochondrial Loss.</title>
        <authorList>
            <person name="Novak L.V.F."/>
            <person name="Treitli S.C."/>
            <person name="Pyrih J."/>
            <person name="Halakuc P."/>
            <person name="Pipaliya S.V."/>
            <person name="Vacek V."/>
            <person name="Brzon O."/>
            <person name="Soukal P."/>
            <person name="Eme L."/>
            <person name="Dacks J.B."/>
            <person name="Karnkowska A."/>
            <person name="Elias M."/>
            <person name="Hampl V."/>
        </authorList>
    </citation>
    <scope>NUCLEOTIDE SEQUENCE [LARGE SCALE GENOMIC DNA]</scope>
    <source>
        <strain evidence="3">NAU3</strain>
        <tissue evidence="3">Gut</tissue>
    </source>
</reference>
<name>A0ABQ9WVD2_9EUKA</name>
<gene>
    <name evidence="3" type="ORF">BLNAU_22697</name>
</gene>
<dbReference type="CDD" id="cd22744">
    <property type="entry name" value="OTU"/>
    <property type="match status" value="1"/>
</dbReference>
<accession>A0ABQ9WVD2</accession>
<proteinExistence type="predicted"/>
<dbReference type="EMBL" id="JARBJD010000412">
    <property type="protein sequence ID" value="KAK2942386.1"/>
    <property type="molecule type" value="Genomic_DNA"/>
</dbReference>
<comment type="caution">
    <text evidence="3">The sequence shown here is derived from an EMBL/GenBank/DDBJ whole genome shotgun (WGS) entry which is preliminary data.</text>
</comment>
<keyword evidence="4" id="KW-1185">Reference proteome</keyword>
<dbReference type="InterPro" id="IPR003323">
    <property type="entry name" value="OTU_dom"/>
</dbReference>